<dbReference type="PANTHER" id="PTHR24020">
    <property type="entry name" value="COLLAGEN ALPHA"/>
    <property type="match status" value="1"/>
</dbReference>
<feature type="domain" description="VWFA" evidence="1">
    <location>
        <begin position="195"/>
        <end position="376"/>
    </location>
</feature>
<organism evidence="2 3">
    <name type="scientific">Porites lobata</name>
    <dbReference type="NCBI Taxonomy" id="104759"/>
    <lineage>
        <taxon>Eukaryota</taxon>
        <taxon>Metazoa</taxon>
        <taxon>Cnidaria</taxon>
        <taxon>Anthozoa</taxon>
        <taxon>Hexacorallia</taxon>
        <taxon>Scleractinia</taxon>
        <taxon>Fungiina</taxon>
        <taxon>Poritidae</taxon>
        <taxon>Porites</taxon>
    </lineage>
</organism>
<dbReference type="PRINTS" id="PR00453">
    <property type="entry name" value="VWFADOMAIN"/>
</dbReference>
<dbReference type="InterPro" id="IPR036465">
    <property type="entry name" value="vWFA_dom_sf"/>
</dbReference>
<dbReference type="PANTHER" id="PTHR24020:SF20">
    <property type="entry name" value="PH DOMAIN-CONTAINING PROTEIN"/>
    <property type="match status" value="1"/>
</dbReference>
<dbReference type="SUPFAM" id="SSF53300">
    <property type="entry name" value="vWA-like"/>
    <property type="match status" value="1"/>
</dbReference>
<keyword evidence="3" id="KW-1185">Reference proteome</keyword>
<comment type="caution">
    <text evidence="2">The sequence shown here is derived from an EMBL/GenBank/DDBJ whole genome shotgun (WGS) entry which is preliminary data.</text>
</comment>
<dbReference type="Gene3D" id="3.40.50.410">
    <property type="entry name" value="von Willebrand factor, type A domain"/>
    <property type="match status" value="1"/>
</dbReference>
<gene>
    <name evidence="2" type="ORF">PLOB_00006269</name>
</gene>
<proteinExistence type="predicted"/>
<dbReference type="CDD" id="cd01450">
    <property type="entry name" value="vWFA_subfamily_ECM"/>
    <property type="match status" value="1"/>
</dbReference>
<evidence type="ECO:0000259" key="1">
    <source>
        <dbReference type="PROSITE" id="PS50234"/>
    </source>
</evidence>
<dbReference type="EMBL" id="CALNXK010000129">
    <property type="protein sequence ID" value="CAH3164388.1"/>
    <property type="molecule type" value="Genomic_DNA"/>
</dbReference>
<dbReference type="Proteomes" id="UP001159405">
    <property type="component" value="Unassembled WGS sequence"/>
</dbReference>
<accession>A0ABN8QHX7</accession>
<evidence type="ECO:0000313" key="3">
    <source>
        <dbReference type="Proteomes" id="UP001159405"/>
    </source>
</evidence>
<dbReference type="InterPro" id="IPR002035">
    <property type="entry name" value="VWF_A"/>
</dbReference>
<sequence length="385" mass="43692">MLLNDRDRYSKYHEQGYLLNWQKWKESIHSLACRCAERALQKGYNYFGLQFYGECWSGPFAEFNYSKDGVSDRCIMNLEQPIAIATACVQAQDQECVGQQHTNYIYKLKSSENHQLIFLCPIVDGGYTLLSLWREYSKSYGIGQRSRERTCTKPRQQGNGKTCDRLGEAADEEMNCLKQLIFSFFFSLACDKVTDVGIIIDSSSSIQRDGYETVKAFLVKLVDKMHVSRRMTHVAVIHYNHEAYLDWDFNAPQAKDSTLLKAAILKLRYQSGGTRTDKALEKASKEMFNDAHGQRPNVPHVLVVITDGKTSSRSKPYPKVQKPLKDQGVKIIAIGVGQSVDNNELTQIAMGKLDNVVHVSKTDELVTKVDEIVKKTCALGRINFK</sequence>
<reference evidence="2 3" key="1">
    <citation type="submission" date="2022-05" db="EMBL/GenBank/DDBJ databases">
        <authorList>
            <consortium name="Genoscope - CEA"/>
            <person name="William W."/>
        </authorList>
    </citation>
    <scope>NUCLEOTIDE SEQUENCE [LARGE SCALE GENOMIC DNA]</scope>
</reference>
<dbReference type="Pfam" id="PF00092">
    <property type="entry name" value="VWA"/>
    <property type="match status" value="1"/>
</dbReference>
<dbReference type="PROSITE" id="PS50234">
    <property type="entry name" value="VWFA"/>
    <property type="match status" value="1"/>
</dbReference>
<name>A0ABN8QHX7_9CNID</name>
<evidence type="ECO:0000313" key="2">
    <source>
        <dbReference type="EMBL" id="CAH3164388.1"/>
    </source>
</evidence>
<protein>
    <recommendedName>
        <fullName evidence="1">VWFA domain-containing protein</fullName>
    </recommendedName>
</protein>
<dbReference type="InterPro" id="IPR050525">
    <property type="entry name" value="ECM_Assembly_Org"/>
</dbReference>
<dbReference type="InterPro" id="IPR036383">
    <property type="entry name" value="TSP1_rpt_sf"/>
</dbReference>
<dbReference type="Gene3D" id="2.20.100.10">
    <property type="entry name" value="Thrombospondin type-1 (TSP1) repeat"/>
    <property type="match status" value="1"/>
</dbReference>
<dbReference type="SMART" id="SM00327">
    <property type="entry name" value="VWA"/>
    <property type="match status" value="1"/>
</dbReference>